<reference evidence="11 12" key="1">
    <citation type="submission" date="2020-08" db="EMBL/GenBank/DDBJ databases">
        <title>Exploring microbial biodiversity for novel pathways involved in the catabolism of aromatic compounds derived from lignin.</title>
        <authorList>
            <person name="Elkins J."/>
        </authorList>
    </citation>
    <scope>NUCLEOTIDE SEQUENCE [LARGE SCALE GENOMIC DNA]</scope>
    <source>
        <strain evidence="11 12">B1D3A</strain>
    </source>
</reference>
<evidence type="ECO:0000256" key="9">
    <source>
        <dbReference type="SAM" id="MobiDB-lite"/>
    </source>
</evidence>
<dbReference type="CDD" id="cd21157">
    <property type="entry name" value="PUA_G5K"/>
    <property type="match status" value="1"/>
</dbReference>
<feature type="binding site" evidence="8">
    <location>
        <position position="167"/>
    </location>
    <ligand>
        <name>substrate</name>
    </ligand>
</feature>
<dbReference type="InterPro" id="IPR036393">
    <property type="entry name" value="AceGlu_kinase-like_sf"/>
</dbReference>
<dbReference type="Gene3D" id="3.40.1160.10">
    <property type="entry name" value="Acetylglutamate kinase-like"/>
    <property type="match status" value="1"/>
</dbReference>
<keyword evidence="2 8" id="KW-0028">Amino-acid biosynthesis</keyword>
<dbReference type="InterPro" id="IPR041739">
    <property type="entry name" value="G5K_ProB"/>
</dbReference>
<protein>
    <recommendedName>
        <fullName evidence="8">Glutamate 5-kinase</fullName>
        <ecNumber evidence="8">2.7.2.11</ecNumber>
    </recommendedName>
    <alternativeName>
        <fullName evidence="8">Gamma-glutamyl kinase</fullName>
        <shortName evidence="8">GK</shortName>
    </alternativeName>
</protein>
<dbReference type="Gene3D" id="2.30.130.10">
    <property type="entry name" value="PUA domain"/>
    <property type="match status" value="1"/>
</dbReference>
<evidence type="ECO:0000256" key="2">
    <source>
        <dbReference type="ARBA" id="ARBA00022605"/>
    </source>
</evidence>
<dbReference type="SMART" id="SM00359">
    <property type="entry name" value="PUA"/>
    <property type="match status" value="1"/>
</dbReference>
<dbReference type="InterPro" id="IPR001057">
    <property type="entry name" value="Glu/AcGlu_kinase"/>
</dbReference>
<dbReference type="InterPro" id="IPR005715">
    <property type="entry name" value="Glu_5kinase/COase_Synthase"/>
</dbReference>
<keyword evidence="7 8" id="KW-0067">ATP-binding</keyword>
<name>A0ABR6NA01_9SPHN</name>
<feature type="binding site" evidence="8">
    <location>
        <position position="79"/>
    </location>
    <ligand>
        <name>substrate</name>
    </ligand>
</feature>
<dbReference type="EMBL" id="JACHKA010000001">
    <property type="protein sequence ID" value="MBB5984094.1"/>
    <property type="molecule type" value="Genomic_DNA"/>
</dbReference>
<dbReference type="SUPFAM" id="SSF53633">
    <property type="entry name" value="Carbamate kinase-like"/>
    <property type="match status" value="1"/>
</dbReference>
<accession>A0ABR6NA01</accession>
<sequence>MVADLTRSARAMVPQTEARTPADDLTGFPPGILRRLVIKVGSALLVEPDGAVRRKWLESLVGEIAQRRAQGQQLVVVSSGAIALGARRLGLSRGGRATLEDAQAAAAVGQIILSQVWADLLASHDIAAAQMLVTLGDLEDRRRYLNAAATLDRLIGLGVVPVVNENDSVATEEIRFGDNDRLAARIGQAARADAVVLLSDIDGLYTANPQVDPDATLIPLVEKIDARILAMADGNSASGMGSGGMISKLQAARIATGAGTHLAIASGRVESPLRHWAETGRGTLFRASARRRGRKDWLAGRLTVKGRLSVDAGAADALRQGRSLLPAGVTGTSGAYARGDVIDIADPDGAVIARGLAQYDSQDAERIIGKRSEDVAALLGGTPRAAMVHRDHMVLL</sequence>
<comment type="catalytic activity">
    <reaction evidence="8">
        <text>L-glutamate + ATP = L-glutamyl 5-phosphate + ADP</text>
        <dbReference type="Rhea" id="RHEA:14877"/>
        <dbReference type="ChEBI" id="CHEBI:29985"/>
        <dbReference type="ChEBI" id="CHEBI:30616"/>
        <dbReference type="ChEBI" id="CHEBI:58274"/>
        <dbReference type="ChEBI" id="CHEBI:456216"/>
        <dbReference type="EC" id="2.7.2.11"/>
    </reaction>
</comment>
<feature type="binding site" evidence="8">
    <location>
        <position position="179"/>
    </location>
    <ligand>
        <name>substrate</name>
    </ligand>
</feature>
<keyword evidence="4 8" id="KW-0808">Transferase</keyword>
<proteinExistence type="inferred from homology"/>
<dbReference type="EC" id="2.7.2.11" evidence="8"/>
<dbReference type="GO" id="GO:0004349">
    <property type="term" value="F:glutamate 5-kinase activity"/>
    <property type="evidence" value="ECO:0007669"/>
    <property type="project" value="UniProtKB-EC"/>
</dbReference>
<dbReference type="PANTHER" id="PTHR43654">
    <property type="entry name" value="GLUTAMATE 5-KINASE"/>
    <property type="match status" value="1"/>
</dbReference>
<evidence type="ECO:0000256" key="4">
    <source>
        <dbReference type="ARBA" id="ARBA00022679"/>
    </source>
</evidence>
<evidence type="ECO:0000256" key="8">
    <source>
        <dbReference type="HAMAP-Rule" id="MF_00456"/>
    </source>
</evidence>
<dbReference type="PROSITE" id="PS00902">
    <property type="entry name" value="GLUTAMATE_5_KINASE"/>
    <property type="match status" value="1"/>
</dbReference>
<dbReference type="PANTHER" id="PTHR43654:SF1">
    <property type="entry name" value="ISOPENTENYL PHOSPHATE KINASE"/>
    <property type="match status" value="1"/>
</dbReference>
<dbReference type="InterPro" id="IPR036974">
    <property type="entry name" value="PUA_sf"/>
</dbReference>
<feature type="domain" description="PUA" evidence="10">
    <location>
        <begin position="306"/>
        <end position="387"/>
    </location>
</feature>
<dbReference type="InterPro" id="IPR001048">
    <property type="entry name" value="Asp/Glu/Uridylate_kinase"/>
</dbReference>
<dbReference type="Proteomes" id="UP001138540">
    <property type="component" value="Unassembled WGS sequence"/>
</dbReference>
<comment type="pathway">
    <text evidence="8">Amino-acid biosynthesis; L-proline biosynthesis; L-glutamate 5-semialdehyde from L-glutamate: step 1/2.</text>
</comment>
<dbReference type="Pfam" id="PF01472">
    <property type="entry name" value="PUA"/>
    <property type="match status" value="1"/>
</dbReference>
<feature type="binding site" evidence="8">
    <location>
        <begin position="199"/>
        <end position="200"/>
    </location>
    <ligand>
        <name>ATP</name>
        <dbReference type="ChEBI" id="CHEBI:30616"/>
    </ligand>
</feature>
<evidence type="ECO:0000313" key="12">
    <source>
        <dbReference type="Proteomes" id="UP001138540"/>
    </source>
</evidence>
<dbReference type="PRINTS" id="PR00474">
    <property type="entry name" value="GLU5KINASE"/>
</dbReference>
<comment type="similarity">
    <text evidence="8">Belongs to the glutamate 5-kinase family.</text>
</comment>
<evidence type="ECO:0000259" key="10">
    <source>
        <dbReference type="SMART" id="SM00359"/>
    </source>
</evidence>
<dbReference type="NCBIfam" id="TIGR01027">
    <property type="entry name" value="proB"/>
    <property type="match status" value="1"/>
</dbReference>
<evidence type="ECO:0000256" key="5">
    <source>
        <dbReference type="ARBA" id="ARBA00022741"/>
    </source>
</evidence>
<evidence type="ECO:0000256" key="1">
    <source>
        <dbReference type="ARBA" id="ARBA00022490"/>
    </source>
</evidence>
<dbReference type="Pfam" id="PF00696">
    <property type="entry name" value="AA_kinase"/>
    <property type="match status" value="1"/>
</dbReference>
<comment type="caution">
    <text evidence="11">The sequence shown here is derived from an EMBL/GenBank/DDBJ whole genome shotgun (WGS) entry which is preliminary data.</text>
</comment>
<keyword evidence="5 8" id="KW-0547">Nucleotide-binding</keyword>
<feature type="binding site" evidence="8">
    <location>
        <position position="39"/>
    </location>
    <ligand>
        <name>ATP</name>
        <dbReference type="ChEBI" id="CHEBI:30616"/>
    </ligand>
</feature>
<feature type="binding site" evidence="8">
    <location>
        <begin position="242"/>
        <end position="248"/>
    </location>
    <ligand>
        <name>ATP</name>
        <dbReference type="ChEBI" id="CHEBI:30616"/>
    </ligand>
</feature>
<evidence type="ECO:0000256" key="6">
    <source>
        <dbReference type="ARBA" id="ARBA00022777"/>
    </source>
</evidence>
<evidence type="ECO:0000256" key="3">
    <source>
        <dbReference type="ARBA" id="ARBA00022650"/>
    </source>
</evidence>
<organism evidence="11 12">
    <name type="scientific">Sphingobium lignivorans</name>
    <dbReference type="NCBI Taxonomy" id="2735886"/>
    <lineage>
        <taxon>Bacteria</taxon>
        <taxon>Pseudomonadati</taxon>
        <taxon>Pseudomonadota</taxon>
        <taxon>Alphaproteobacteria</taxon>
        <taxon>Sphingomonadales</taxon>
        <taxon>Sphingomonadaceae</taxon>
        <taxon>Sphingobium</taxon>
    </lineage>
</organism>
<keyword evidence="3 8" id="KW-0641">Proline biosynthesis</keyword>
<keyword evidence="6 8" id="KW-0418">Kinase</keyword>
<dbReference type="InterPro" id="IPR011529">
    <property type="entry name" value="Glu_5kinase"/>
</dbReference>
<dbReference type="InterPro" id="IPR015947">
    <property type="entry name" value="PUA-like_sf"/>
</dbReference>
<evidence type="ECO:0000313" key="11">
    <source>
        <dbReference type="EMBL" id="MBB5984094.1"/>
    </source>
</evidence>
<evidence type="ECO:0000256" key="7">
    <source>
        <dbReference type="ARBA" id="ARBA00022840"/>
    </source>
</evidence>
<dbReference type="InterPro" id="IPR019797">
    <property type="entry name" value="Glutamate_5-kinase_CS"/>
</dbReference>
<dbReference type="InterPro" id="IPR002478">
    <property type="entry name" value="PUA"/>
</dbReference>
<dbReference type="PIRSF" id="PIRSF000729">
    <property type="entry name" value="GK"/>
    <property type="match status" value="1"/>
</dbReference>
<comment type="function">
    <text evidence="8">Catalyzes the transfer of a phosphate group to glutamate to form L-glutamate 5-phosphate.</text>
</comment>
<dbReference type="CDD" id="cd04242">
    <property type="entry name" value="AAK_G5K_ProB"/>
    <property type="match status" value="1"/>
</dbReference>
<gene>
    <name evidence="8" type="primary">proB</name>
    <name evidence="11" type="ORF">HNP60_000068</name>
</gene>
<comment type="subcellular location">
    <subcellularLocation>
        <location evidence="8">Cytoplasm</location>
    </subcellularLocation>
</comment>
<keyword evidence="12" id="KW-1185">Reference proteome</keyword>
<feature type="region of interest" description="Disordered" evidence="9">
    <location>
        <begin position="1"/>
        <end position="24"/>
    </location>
</feature>
<dbReference type="PROSITE" id="PS50890">
    <property type="entry name" value="PUA"/>
    <property type="match status" value="1"/>
</dbReference>
<dbReference type="SUPFAM" id="SSF88697">
    <property type="entry name" value="PUA domain-like"/>
    <property type="match status" value="1"/>
</dbReference>
<dbReference type="HAMAP" id="MF_00456">
    <property type="entry name" value="ProB"/>
    <property type="match status" value="1"/>
</dbReference>
<keyword evidence="1 8" id="KW-0963">Cytoplasm</keyword>